<evidence type="ECO:0000256" key="1">
    <source>
        <dbReference type="SAM" id="SignalP"/>
    </source>
</evidence>
<evidence type="ECO:0000313" key="3">
    <source>
        <dbReference type="Proteomes" id="UP000289323"/>
    </source>
</evidence>
<feature type="signal peptide" evidence="1">
    <location>
        <begin position="1"/>
        <end position="19"/>
    </location>
</feature>
<dbReference type="AlphaFoldDB" id="A0A446BW34"/>
<name>A0A446BW34_9PEZI</name>
<keyword evidence="1" id="KW-0732">Signal</keyword>
<protein>
    <submittedName>
        <fullName evidence="2">B1eef965-3b7c-45f9-9c8f-c4b66f9ff910</fullName>
    </submittedName>
</protein>
<dbReference type="EMBL" id="OUUZ01000018">
    <property type="protein sequence ID" value="SPQ26728.1"/>
    <property type="molecule type" value="Genomic_DNA"/>
</dbReference>
<evidence type="ECO:0000313" key="2">
    <source>
        <dbReference type="EMBL" id="SPQ26728.1"/>
    </source>
</evidence>
<feature type="chain" id="PRO_5019269744" evidence="1">
    <location>
        <begin position="20"/>
        <end position="74"/>
    </location>
</feature>
<gene>
    <name evidence="2" type="ORF">TT172_LOCUS9147</name>
</gene>
<dbReference type="Proteomes" id="UP000289323">
    <property type="component" value="Unassembled WGS sequence"/>
</dbReference>
<organism evidence="2 3">
    <name type="scientific">Thermothielavioides terrestris</name>
    <dbReference type="NCBI Taxonomy" id="2587410"/>
    <lineage>
        <taxon>Eukaryota</taxon>
        <taxon>Fungi</taxon>
        <taxon>Dikarya</taxon>
        <taxon>Ascomycota</taxon>
        <taxon>Pezizomycotina</taxon>
        <taxon>Sordariomycetes</taxon>
        <taxon>Sordariomycetidae</taxon>
        <taxon>Sordariales</taxon>
        <taxon>Chaetomiaceae</taxon>
        <taxon>Thermothielavioides</taxon>
    </lineage>
</organism>
<proteinExistence type="predicted"/>
<reference evidence="2 3" key="1">
    <citation type="submission" date="2018-04" db="EMBL/GenBank/DDBJ databases">
        <authorList>
            <person name="Huttner S."/>
            <person name="Dainat J."/>
        </authorList>
    </citation>
    <scope>NUCLEOTIDE SEQUENCE [LARGE SCALE GENOMIC DNA]</scope>
</reference>
<accession>A0A446BW34</accession>
<sequence>MHLHFALAQFVHALPYGAGVPFACPPFDDSIAINESDHHPIQGQGLGLIETETMRETVKVRDDSAQKPAVPAPM</sequence>